<accession>A0A8C5MSY2</accession>
<dbReference type="Pfam" id="PF01156">
    <property type="entry name" value="IU_nuc_hydro"/>
    <property type="match status" value="1"/>
</dbReference>
<dbReference type="GeneTree" id="ENSGT00940000164275"/>
<reference evidence="3" key="2">
    <citation type="submission" date="2025-09" db="UniProtKB">
        <authorList>
            <consortium name="Ensembl"/>
        </authorList>
    </citation>
    <scope>IDENTIFICATION</scope>
</reference>
<dbReference type="CDD" id="cd02649">
    <property type="entry name" value="nuc_hydro_CeIAG"/>
    <property type="match status" value="1"/>
</dbReference>
<protein>
    <recommendedName>
        <fullName evidence="2">Inosine/uridine-preferring nucleoside hydrolase domain-containing protein</fullName>
    </recommendedName>
</protein>
<dbReference type="SUPFAM" id="SSF53590">
    <property type="entry name" value="Nucleoside hydrolase"/>
    <property type="match status" value="1"/>
</dbReference>
<dbReference type="Gene3D" id="3.90.245.10">
    <property type="entry name" value="Ribonucleoside hydrolase-like"/>
    <property type="match status" value="1"/>
</dbReference>
<dbReference type="Ensembl" id="ENSLLET00000017265.1">
    <property type="protein sequence ID" value="ENSLLEP00000016632.1"/>
    <property type="gene ID" value="ENSLLEG00000010584.1"/>
</dbReference>
<evidence type="ECO:0000259" key="2">
    <source>
        <dbReference type="Pfam" id="PF01156"/>
    </source>
</evidence>
<dbReference type="PANTHER" id="PTHR46190">
    <property type="entry name" value="SI:CH211-201H21.5-RELATED"/>
    <property type="match status" value="1"/>
</dbReference>
<dbReference type="OrthoDB" id="432381at2759"/>
<proteinExistence type="inferred from homology"/>
<dbReference type="InterPro" id="IPR052775">
    <property type="entry name" value="IUN_hydrolase"/>
</dbReference>
<dbReference type="InterPro" id="IPR036452">
    <property type="entry name" value="Ribo_hydro-like"/>
</dbReference>
<feature type="domain" description="Inosine/uridine-preferring nucleoside hydrolase" evidence="2">
    <location>
        <begin position="17"/>
        <end position="322"/>
    </location>
</feature>
<dbReference type="PANTHER" id="PTHR46190:SF3">
    <property type="entry name" value="LOC548390 PROTEIN"/>
    <property type="match status" value="1"/>
</dbReference>
<sequence>MKPLSSSPTAMSCKKKLLIDVDCGTDDAQAIMMAISAPNVKIMGITCVGGNTSLDNVCKNVLRVLKVCDRSDIPVYKGASKSILGDSIHASYFHGVDGLGDVPDPNAPGLEGIQKEHAVDAIRRLISKNPGEIALVATGPLTNLALAVKMDPTISGKLKCLYIMGGNMESRGNTTACGEFNFLADPEGAYIVCNEFLCKTYIATWEFACRHKLSWEWYDNWVNSGTKKADFIKKIYAHSLQYSRSEKEVKGMVTGPGFVSCDSYAMAAAIDESTVKDVIECAVTVETGGRFARGMMVLDMIDDLKKEHKALVMNKVDMEKFERLMKDSVK</sequence>
<keyword evidence="4" id="KW-1185">Reference proteome</keyword>
<evidence type="ECO:0000313" key="3">
    <source>
        <dbReference type="Ensembl" id="ENSLLEP00000016632.1"/>
    </source>
</evidence>
<dbReference type="AlphaFoldDB" id="A0A8C5MSY2"/>
<name>A0A8C5MSY2_9ANUR</name>
<dbReference type="Proteomes" id="UP000694569">
    <property type="component" value="Unplaced"/>
</dbReference>
<dbReference type="GO" id="GO:0016799">
    <property type="term" value="F:hydrolase activity, hydrolyzing N-glycosyl compounds"/>
    <property type="evidence" value="ECO:0007669"/>
    <property type="project" value="InterPro"/>
</dbReference>
<evidence type="ECO:0000256" key="1">
    <source>
        <dbReference type="ARBA" id="ARBA00009176"/>
    </source>
</evidence>
<comment type="similarity">
    <text evidence="1">Belongs to the IUNH family.</text>
</comment>
<evidence type="ECO:0000313" key="4">
    <source>
        <dbReference type="Proteomes" id="UP000694569"/>
    </source>
</evidence>
<dbReference type="InterPro" id="IPR001910">
    <property type="entry name" value="Inosine/uridine_hydrolase_dom"/>
</dbReference>
<reference evidence="3" key="1">
    <citation type="submission" date="2025-08" db="UniProtKB">
        <authorList>
            <consortium name="Ensembl"/>
        </authorList>
    </citation>
    <scope>IDENTIFICATION</scope>
</reference>
<organism evidence="3 4">
    <name type="scientific">Leptobrachium leishanense</name>
    <name type="common">Leishan spiny toad</name>
    <dbReference type="NCBI Taxonomy" id="445787"/>
    <lineage>
        <taxon>Eukaryota</taxon>
        <taxon>Metazoa</taxon>
        <taxon>Chordata</taxon>
        <taxon>Craniata</taxon>
        <taxon>Vertebrata</taxon>
        <taxon>Euteleostomi</taxon>
        <taxon>Amphibia</taxon>
        <taxon>Batrachia</taxon>
        <taxon>Anura</taxon>
        <taxon>Pelobatoidea</taxon>
        <taxon>Megophryidae</taxon>
        <taxon>Leptobrachium</taxon>
    </lineage>
</organism>